<evidence type="ECO:0000313" key="2">
    <source>
        <dbReference type="EMBL" id="VDK24581.1"/>
    </source>
</evidence>
<accession>A0A0R3VXS1</accession>
<feature type="transmembrane region" description="Helical" evidence="1">
    <location>
        <begin position="98"/>
        <end position="117"/>
    </location>
</feature>
<feature type="transmembrane region" description="Helical" evidence="1">
    <location>
        <begin position="69"/>
        <end position="91"/>
    </location>
</feature>
<feature type="transmembrane region" description="Helical" evidence="1">
    <location>
        <begin position="123"/>
        <end position="141"/>
    </location>
</feature>
<keyword evidence="3" id="KW-1185">Reference proteome</keyword>
<dbReference type="PANTHER" id="PTHR11360:SF284">
    <property type="entry name" value="EG:103B4.3 PROTEIN-RELATED"/>
    <property type="match status" value="1"/>
</dbReference>
<dbReference type="AlphaFoldDB" id="A0A0R3VXS1"/>
<organism evidence="4">
    <name type="scientific">Taenia asiatica</name>
    <name type="common">Asian tapeworm</name>
    <dbReference type="NCBI Taxonomy" id="60517"/>
    <lineage>
        <taxon>Eukaryota</taxon>
        <taxon>Metazoa</taxon>
        <taxon>Spiralia</taxon>
        <taxon>Lophotrochozoa</taxon>
        <taxon>Platyhelminthes</taxon>
        <taxon>Cestoda</taxon>
        <taxon>Eucestoda</taxon>
        <taxon>Cyclophyllidea</taxon>
        <taxon>Taeniidae</taxon>
        <taxon>Taenia</taxon>
    </lineage>
</organism>
<evidence type="ECO:0000256" key="1">
    <source>
        <dbReference type="SAM" id="Phobius"/>
    </source>
</evidence>
<keyword evidence="1" id="KW-1133">Transmembrane helix</keyword>
<name>A0A0R3VXS1_TAEAS</name>
<evidence type="ECO:0000313" key="4">
    <source>
        <dbReference type="WBParaSite" id="TASK_0000221501-mRNA-1"/>
    </source>
</evidence>
<dbReference type="OrthoDB" id="2213137at2759"/>
<dbReference type="EMBL" id="UYRS01001226">
    <property type="protein sequence ID" value="VDK24581.1"/>
    <property type="molecule type" value="Genomic_DNA"/>
</dbReference>
<reference evidence="2 3" key="2">
    <citation type="submission" date="2018-11" db="EMBL/GenBank/DDBJ databases">
        <authorList>
            <consortium name="Pathogen Informatics"/>
        </authorList>
    </citation>
    <scope>NUCLEOTIDE SEQUENCE [LARGE SCALE GENOMIC DNA]</scope>
</reference>
<proteinExistence type="predicted"/>
<reference evidence="4" key="1">
    <citation type="submission" date="2017-02" db="UniProtKB">
        <authorList>
            <consortium name="WormBaseParasite"/>
        </authorList>
    </citation>
    <scope>IDENTIFICATION</scope>
</reference>
<dbReference type="PANTHER" id="PTHR11360">
    <property type="entry name" value="MONOCARBOXYLATE TRANSPORTER"/>
    <property type="match status" value="1"/>
</dbReference>
<keyword evidence="1" id="KW-0812">Transmembrane</keyword>
<feature type="transmembrane region" description="Helical" evidence="1">
    <location>
        <begin position="24"/>
        <end position="49"/>
    </location>
</feature>
<dbReference type="Proteomes" id="UP000282613">
    <property type="component" value="Unassembled WGS sequence"/>
</dbReference>
<dbReference type="WBParaSite" id="TASK_0000221501-mRNA-1">
    <property type="protein sequence ID" value="TASK_0000221501-mRNA-1"/>
    <property type="gene ID" value="TASK_0000221501"/>
</dbReference>
<dbReference type="SUPFAM" id="SSF103473">
    <property type="entry name" value="MFS general substrate transporter"/>
    <property type="match status" value="1"/>
</dbReference>
<dbReference type="InterPro" id="IPR036259">
    <property type="entry name" value="MFS_trans_sf"/>
</dbReference>
<dbReference type="InterPro" id="IPR050327">
    <property type="entry name" value="Proton-linked_MCT"/>
</dbReference>
<gene>
    <name evidence="2" type="ORF">TASK_LOCUS2216</name>
</gene>
<protein>
    <submittedName>
        <fullName evidence="4">Solute carrier family 43 member 3</fullName>
    </submittedName>
</protein>
<evidence type="ECO:0000313" key="3">
    <source>
        <dbReference type="Proteomes" id="UP000282613"/>
    </source>
</evidence>
<sequence length="204" mass="23032">MPKVETKPCKPPWSRPIKCRDKGWAWVVLIASFCTQLLCDGTVSAYGVVYTGFSNDTYFTKANYTEEKLALPGAIQSCLYVTAMGLASLLVNLLGFQWVACVGGLLAGLSMMVAVFFRDISGMVFFYGVLSGMLRGTLLHLRTIQFLIFAKMIPQTIYEKTLGFVFKTHFSELRNARLFCSWKVEQLFWSDQKVEYFNLEGTMS</sequence>
<keyword evidence="1" id="KW-0472">Membrane</keyword>